<evidence type="ECO:0000256" key="1">
    <source>
        <dbReference type="ARBA" id="ARBA00004177"/>
    </source>
</evidence>
<keyword evidence="9" id="KW-1185">Reference proteome</keyword>
<organism evidence="8 9">
    <name type="scientific">Protomyces lactucae-debilis</name>
    <dbReference type="NCBI Taxonomy" id="2754530"/>
    <lineage>
        <taxon>Eukaryota</taxon>
        <taxon>Fungi</taxon>
        <taxon>Dikarya</taxon>
        <taxon>Ascomycota</taxon>
        <taxon>Taphrinomycotina</taxon>
        <taxon>Taphrinomycetes</taxon>
        <taxon>Taphrinales</taxon>
        <taxon>Protomycetaceae</taxon>
        <taxon>Protomyces</taxon>
    </lineage>
</organism>
<dbReference type="Pfam" id="PF03097">
    <property type="entry name" value="BRO1"/>
    <property type="match status" value="1"/>
</dbReference>
<dbReference type="GO" id="GO:0043328">
    <property type="term" value="P:protein transport to vacuole involved in ubiquitin-dependent protein catabolic process via the multivesicular body sorting pathway"/>
    <property type="evidence" value="ECO:0007669"/>
    <property type="project" value="TreeGrafter"/>
</dbReference>
<dbReference type="RefSeq" id="XP_040725548.1">
    <property type="nucleotide sequence ID" value="XM_040869316.1"/>
</dbReference>
<dbReference type="OMA" id="YLKRSYG"/>
<proteinExistence type="predicted"/>
<keyword evidence="3" id="KW-0963">Cytoplasm</keyword>
<dbReference type="SMART" id="SM01041">
    <property type="entry name" value="BRO1"/>
    <property type="match status" value="1"/>
</dbReference>
<evidence type="ECO:0000256" key="2">
    <source>
        <dbReference type="ARBA" id="ARBA00004496"/>
    </source>
</evidence>
<evidence type="ECO:0000313" key="9">
    <source>
        <dbReference type="Proteomes" id="UP000193685"/>
    </source>
</evidence>
<evidence type="ECO:0000256" key="3">
    <source>
        <dbReference type="ARBA" id="ARBA00022490"/>
    </source>
</evidence>
<name>A0A1Y2FGC7_PROLT</name>
<dbReference type="Proteomes" id="UP000193685">
    <property type="component" value="Unassembled WGS sequence"/>
</dbReference>
<dbReference type="AlphaFoldDB" id="A0A1Y2FGC7"/>
<feature type="domain" description="BRO1" evidence="7">
    <location>
        <begin position="8"/>
        <end position="408"/>
    </location>
</feature>
<feature type="region of interest" description="Disordered" evidence="6">
    <location>
        <begin position="785"/>
        <end position="813"/>
    </location>
</feature>
<dbReference type="STRING" id="56484.A0A1Y2FGC7"/>
<gene>
    <name evidence="8" type="ORF">BCR37DRAFT_379697</name>
</gene>
<dbReference type="Gene3D" id="1.25.40.280">
    <property type="entry name" value="alix/aip1 like domains"/>
    <property type="match status" value="1"/>
</dbReference>
<sequence>MAAPRQAPMIFLPMKQTDEVDLIRPLRHFIGSNYGQAEKYTEECKTFNRLRQDMCGAGRDEVGRDLLYRYYGQLELLELRFPIGEDHIRISFNWHDAFTEAEIAQFSLAYEKACVLFNIAAILSYTAASQTRTEIEGMKRAYHCFQACAGLLSFINDNFLHAPSTDLSREMVKTLSTVMLAQAQEVFTEQQVRSAGKSTIIAKLAAETANLYQTAAESLTELVLAGNIDRVWLPYAQCKERYFSCLAQYHQAIVDDSKAAYGVSVARFTVASTLAKEASSSTKSHANEFARYPHMSNDPGAALIDLVKVISEEVNDKYAAAKKENDLIYHELVAKESALPPVGKLASAKSISLTSLYAGQDVSRIVGNDIFSKLVPLAVHESASLYSDEVDKMLRAEQERSEIGDTELSTALEYLGLPKSLHRFKQSDDKLAQELQSVSQDLQEMQRRISQQERRFTGGLAGRVEANKAARERVAAQLQQSQEELDKEARGWSGMRGNYGDRWTQQPSEMLTKGLRENLASIAASLRTATESDAKLEQSLAEIAEEVKDLGNADPEHLEVVFRNILISAGQGGKQSAGAASLLDLGEDEAGEREVSNAIAVKVDHVDDLVRKVALVKKERHTTLDDLKTKARADDIAGVLILNRKTPGIEQRVFAVELEKFRPHRTRIAATLARQDQLVEELTQVFAQVLEDKTLQKKQAKWQQATREKQEKVSKLERAGMLYAGLAQSAEQAAAFYEQLSGLASGILAQVQQYVQARQQEGRSLMQSLRGGGSSSAEADIMRQRLERLNMGAQGPQRPPQQPPYGGGGYSGY</sequence>
<evidence type="ECO:0000256" key="6">
    <source>
        <dbReference type="SAM" id="MobiDB-lite"/>
    </source>
</evidence>
<reference evidence="8 9" key="1">
    <citation type="submission" date="2016-07" db="EMBL/GenBank/DDBJ databases">
        <title>Pervasive Adenine N6-methylation of Active Genes in Fungi.</title>
        <authorList>
            <consortium name="DOE Joint Genome Institute"/>
            <person name="Mondo S.J."/>
            <person name="Dannebaum R.O."/>
            <person name="Kuo R.C."/>
            <person name="Labutti K."/>
            <person name="Haridas S."/>
            <person name="Kuo A."/>
            <person name="Salamov A."/>
            <person name="Ahrendt S.R."/>
            <person name="Lipzen A."/>
            <person name="Sullivan W."/>
            <person name="Andreopoulos W.B."/>
            <person name="Clum A."/>
            <person name="Lindquist E."/>
            <person name="Daum C."/>
            <person name="Ramamoorthy G.K."/>
            <person name="Gryganskyi A."/>
            <person name="Culley D."/>
            <person name="Magnuson J.K."/>
            <person name="James T.Y."/>
            <person name="O'Malley M.A."/>
            <person name="Stajich J.E."/>
            <person name="Spatafora J.W."/>
            <person name="Visel A."/>
            <person name="Grigoriev I.V."/>
        </authorList>
    </citation>
    <scope>NUCLEOTIDE SEQUENCE [LARGE SCALE GENOMIC DNA]</scope>
    <source>
        <strain evidence="8 9">12-1054</strain>
    </source>
</reference>
<dbReference type="GeneID" id="63785915"/>
<evidence type="ECO:0000256" key="4">
    <source>
        <dbReference type="ARBA" id="ARBA00022753"/>
    </source>
</evidence>
<dbReference type="PROSITE" id="PS51180">
    <property type="entry name" value="BRO1"/>
    <property type="match status" value="1"/>
</dbReference>
<dbReference type="Pfam" id="PF13949">
    <property type="entry name" value="ALIX_LYPXL_bnd"/>
    <property type="match status" value="1"/>
</dbReference>
<dbReference type="OrthoDB" id="2141925at2759"/>
<dbReference type="InterPro" id="IPR038499">
    <property type="entry name" value="BRO1_sf"/>
</dbReference>
<evidence type="ECO:0000313" key="8">
    <source>
        <dbReference type="EMBL" id="ORY82677.1"/>
    </source>
</evidence>
<comment type="subcellular location">
    <subcellularLocation>
        <location evidence="2">Cytoplasm</location>
    </subcellularLocation>
    <subcellularLocation>
        <location evidence="1">Endosome</location>
    </subcellularLocation>
</comment>
<accession>A0A1Y2FGC7</accession>
<evidence type="ECO:0000256" key="5">
    <source>
        <dbReference type="ARBA" id="ARBA00041284"/>
    </source>
</evidence>
<comment type="caution">
    <text evidence="8">The sequence shown here is derived from an EMBL/GenBank/DDBJ whole genome shotgun (WGS) entry which is preliminary data.</text>
</comment>
<evidence type="ECO:0000259" key="7">
    <source>
        <dbReference type="PROSITE" id="PS51180"/>
    </source>
</evidence>
<dbReference type="PANTHER" id="PTHR23030:SF30">
    <property type="entry name" value="TYROSINE-PROTEIN PHOSPHATASE NON-RECEPTOR TYPE 23"/>
    <property type="match status" value="1"/>
</dbReference>
<dbReference type="Gene3D" id="1.20.120.560">
    <property type="entry name" value="alix/aip1 in complex with the ypdl late domain"/>
    <property type="match status" value="1"/>
</dbReference>
<dbReference type="PANTHER" id="PTHR23030">
    <property type="entry name" value="PCD6 INTERACTING PROTEIN-RELATED"/>
    <property type="match status" value="1"/>
</dbReference>
<dbReference type="InterPro" id="IPR025304">
    <property type="entry name" value="ALIX_V_dom"/>
</dbReference>
<feature type="region of interest" description="Disordered" evidence="6">
    <location>
        <begin position="482"/>
        <end position="504"/>
    </location>
</feature>
<protein>
    <recommendedName>
        <fullName evidence="5">BRO domain-containing protein 1</fullName>
    </recommendedName>
</protein>
<dbReference type="Gene3D" id="1.20.140.50">
    <property type="entry name" value="alix/aip1 like domains"/>
    <property type="match status" value="1"/>
</dbReference>
<dbReference type="EMBL" id="MCFI01000009">
    <property type="protein sequence ID" value="ORY82677.1"/>
    <property type="molecule type" value="Genomic_DNA"/>
</dbReference>
<keyword evidence="4" id="KW-0967">Endosome</keyword>
<dbReference type="GO" id="GO:0005768">
    <property type="term" value="C:endosome"/>
    <property type="evidence" value="ECO:0007669"/>
    <property type="project" value="UniProtKB-SubCell"/>
</dbReference>
<dbReference type="InterPro" id="IPR004328">
    <property type="entry name" value="BRO1_dom"/>
</dbReference>